<evidence type="ECO:0000256" key="1">
    <source>
        <dbReference type="SAM" id="Phobius"/>
    </source>
</evidence>
<feature type="transmembrane region" description="Helical" evidence="1">
    <location>
        <begin position="588"/>
        <end position="616"/>
    </location>
</feature>
<reference evidence="3" key="1">
    <citation type="submission" date="2020-02" db="EMBL/GenBank/DDBJ databases">
        <title>Identification and distribution of gene clusters putatively required for synthesis of sphingolipid metabolism inhibitors in phylogenetically diverse species of the filamentous fungus Fusarium.</title>
        <authorList>
            <person name="Kim H.-S."/>
            <person name="Busman M."/>
            <person name="Brown D.W."/>
            <person name="Divon H."/>
            <person name="Uhlig S."/>
            <person name="Proctor R.H."/>
        </authorList>
    </citation>
    <scope>NUCLEOTIDE SEQUENCE [LARGE SCALE GENOMIC DNA]</scope>
    <source>
        <strain evidence="3">NRRL 39464</strain>
    </source>
</reference>
<feature type="transmembrane region" description="Helical" evidence="1">
    <location>
        <begin position="628"/>
        <end position="649"/>
    </location>
</feature>
<feature type="transmembrane region" description="Helical" evidence="1">
    <location>
        <begin position="512"/>
        <end position="537"/>
    </location>
</feature>
<keyword evidence="1" id="KW-0812">Transmembrane</keyword>
<comment type="caution">
    <text evidence="3">The sequence shown here is derived from an EMBL/GenBank/DDBJ whole genome shotgun (WGS) entry which is preliminary data.</text>
</comment>
<dbReference type="PANTHER" id="PTHR33112">
    <property type="entry name" value="DOMAIN PROTEIN, PUTATIVE-RELATED"/>
    <property type="match status" value="1"/>
</dbReference>
<sequence>MDQGIVRVINGGWMDGLTRDAVSRPDTSTILWETLYEPWNLFERLDKGDRVAVAEPVTLLRDVCSGHDSPGKNCSIVCNSSDDLFASWKTLWQCLSLTSLTLANSTFSTLDQHHNGTGNTTPREHITSALSSFGVHNGTDFDGKVVLNLTYECAAASCRDTSMGECSIGQLDPGYFESEAIQWIKVYEALEPLCDGLESDINIDIAGPGVLITYITQTAMVVFAWLFFLLLKVNKFINTSTSIFTHLFRKRNPGPNLLTHRVSGLERLERTNLAHATSTFLAELHEAQCFFVVAIEIALINASSRSAIFTGADNWQSLLWNRDSVQFLAGMGAWPIILGQISLRRAELDSMYYLILSTLALALAGVAADTAANPDPDRIYKMFQGQNTLEECGGHPSLRTFCVEERESIYWYVFPAGSIYAFLGLLAILWWAKLWSLCNSPASFVKRHKSLSIRQLEAWEWFKWFVIKASLLGIHIAEAGALACICFGLAVIRAPLLNLLLRGETGTWSVGQLVAVLIWAPVISKYAHLAIPISFCLPLEEVDDTMASFDYDTTSSSYWGKIVAIGLVWTPSAYFFNSWVNNQPPGTFVNIAWVIFSIVSLLACPQLFAFGFLVLLSPFFAIAVLYRLILELPGLCTALGLWCLSLFWAQRSPLNIVDQSSILRGTRWRLTGSREEYGYYTKDQLQQSAEDCHLCNLLWHSSFGAQTIPAPGAYSEETITRELDSTTPLLSVVSSSRNSLDCEQGDEARNLSVQISATRNFGQEQLLHVRLYEKGFSPFPWLTIEDDRYVSDKHSCEKSNMTGSEASFFWAQEMVEKCEREHHNCRNHFIRSDSQRYLPKRLIDVGARDKGAMQLVLSDHIRSDNDVVEYAALSHSWGTTVKSELRNDNEETMNTILTETLDSNFRDAVDITYKLGIKYLWIDSLCIKQRTKEWEEESGDMGLVYARAKVVISATASKNSQGGCYKPKDLFPYDCVLCSNWNSSLVVRTLTPYPDLVQLFHDKVDRSFLATRGWTFQERFLASRIMHFCPGLMMFECNTLTTSECHREEEYPLNTQFSQDGTLNAPTVSHPGSEPSRQLCNTTIVRHAGSSTRPITRPAKNTVKKSWSANPKHRAWTSKKRRYDAQVSSIRANAARLSIRGAFSFLWSFRGQNMQEKAEFHLRWYEMVTSYSVRNLTNDGDKIMAIAGVAYFIQQSTGFKYAAGLWDETLPFNLLWVVDSGAKRRPSGRSVPTWSWASVDGKISHRLKKASPTPEPSSVVSITVEDSSVSESWEHIESLISNHKIQATHTVNGMAHNAKLNLSCKLLTFDPKTMDYVYDALEHHQQDEIRCLPVLELINERVGLRIRTPQIHGILARATAGNSSEGEDTWVQYTRVGYFCTEKTNIHLKEMDNEGQRLIELV</sequence>
<dbReference type="InterPro" id="IPR010730">
    <property type="entry name" value="HET"/>
</dbReference>
<proteinExistence type="predicted"/>
<dbReference type="Pfam" id="PF06985">
    <property type="entry name" value="HET"/>
    <property type="match status" value="1"/>
</dbReference>
<name>A0A8H4ZZR9_FUSOX</name>
<evidence type="ECO:0000259" key="2">
    <source>
        <dbReference type="Pfam" id="PF06985"/>
    </source>
</evidence>
<keyword evidence="1" id="KW-0472">Membrane</keyword>
<evidence type="ECO:0000313" key="3">
    <source>
        <dbReference type="EMBL" id="KAF5255704.1"/>
    </source>
</evidence>
<dbReference type="Proteomes" id="UP000558688">
    <property type="component" value="Unassembled WGS sequence"/>
</dbReference>
<feature type="transmembrane region" description="Helical" evidence="1">
    <location>
        <begin position="409"/>
        <end position="432"/>
    </location>
</feature>
<gene>
    <name evidence="3" type="ORF">FOXYS1_13866</name>
</gene>
<keyword evidence="1" id="KW-1133">Transmembrane helix</keyword>
<dbReference type="EMBL" id="JAAFOW010003030">
    <property type="protein sequence ID" value="KAF5255704.1"/>
    <property type="molecule type" value="Genomic_DNA"/>
</dbReference>
<feature type="transmembrane region" description="Helical" evidence="1">
    <location>
        <begin position="351"/>
        <end position="368"/>
    </location>
</feature>
<accession>A0A8H4ZZR9</accession>
<feature type="transmembrane region" description="Helical" evidence="1">
    <location>
        <begin position="211"/>
        <end position="231"/>
    </location>
</feature>
<dbReference type="PANTHER" id="PTHR33112:SF8">
    <property type="entry name" value="HETEROKARYON INCOMPATIBILITY DOMAIN-CONTAINING PROTEIN"/>
    <property type="match status" value="1"/>
</dbReference>
<protein>
    <recommendedName>
        <fullName evidence="2">Heterokaryon incompatibility domain-containing protein</fullName>
    </recommendedName>
</protein>
<feature type="transmembrane region" description="Helical" evidence="1">
    <location>
        <begin position="471"/>
        <end position="492"/>
    </location>
</feature>
<organism evidence="3 4">
    <name type="scientific">Fusarium oxysporum</name>
    <name type="common">Fusarium vascular wilt</name>
    <dbReference type="NCBI Taxonomy" id="5507"/>
    <lineage>
        <taxon>Eukaryota</taxon>
        <taxon>Fungi</taxon>
        <taxon>Dikarya</taxon>
        <taxon>Ascomycota</taxon>
        <taxon>Pezizomycotina</taxon>
        <taxon>Sordariomycetes</taxon>
        <taxon>Hypocreomycetidae</taxon>
        <taxon>Hypocreales</taxon>
        <taxon>Nectriaceae</taxon>
        <taxon>Fusarium</taxon>
        <taxon>Fusarium oxysporum species complex</taxon>
    </lineage>
</organism>
<feature type="domain" description="Heterokaryon incompatibility" evidence="2">
    <location>
        <begin position="870"/>
        <end position="1018"/>
    </location>
</feature>
<evidence type="ECO:0000313" key="4">
    <source>
        <dbReference type="Proteomes" id="UP000558688"/>
    </source>
</evidence>
<feature type="transmembrane region" description="Helical" evidence="1">
    <location>
        <begin position="558"/>
        <end position="576"/>
    </location>
</feature>